<sequence length="115" mass="13050">MFNPFAGNTNVAILVENKKMAVGALDEKINDPFSDMYLHFHENVVAHGDSVHLIFSVVCLMGLLIIALIATICQFVPPVDCRRLLRIDDDNNKPMKRLPNHGYHREYECIAEELV</sequence>
<keyword evidence="1" id="KW-0472">Membrane</keyword>
<evidence type="ECO:0000313" key="2">
    <source>
        <dbReference type="Proteomes" id="UP000095287"/>
    </source>
</evidence>
<keyword evidence="1" id="KW-0812">Transmembrane</keyword>
<reference evidence="3" key="1">
    <citation type="submission" date="2016-11" db="UniProtKB">
        <authorList>
            <consortium name="WormBaseParasite"/>
        </authorList>
    </citation>
    <scope>IDENTIFICATION</scope>
</reference>
<feature type="transmembrane region" description="Helical" evidence="1">
    <location>
        <begin position="53"/>
        <end position="76"/>
    </location>
</feature>
<accession>A0A1I7ZF80</accession>
<protein>
    <submittedName>
        <fullName evidence="3">Transmembrane protein</fullName>
    </submittedName>
</protein>
<keyword evidence="1" id="KW-1133">Transmembrane helix</keyword>
<organism evidence="2 3">
    <name type="scientific">Steinernema glaseri</name>
    <dbReference type="NCBI Taxonomy" id="37863"/>
    <lineage>
        <taxon>Eukaryota</taxon>
        <taxon>Metazoa</taxon>
        <taxon>Ecdysozoa</taxon>
        <taxon>Nematoda</taxon>
        <taxon>Chromadorea</taxon>
        <taxon>Rhabditida</taxon>
        <taxon>Tylenchina</taxon>
        <taxon>Panagrolaimomorpha</taxon>
        <taxon>Strongyloidoidea</taxon>
        <taxon>Steinernematidae</taxon>
        <taxon>Steinernema</taxon>
    </lineage>
</organism>
<proteinExistence type="predicted"/>
<dbReference type="AlphaFoldDB" id="A0A1I7ZF80"/>
<evidence type="ECO:0000313" key="3">
    <source>
        <dbReference type="WBParaSite" id="L893_g258.t1"/>
    </source>
</evidence>
<keyword evidence="2" id="KW-1185">Reference proteome</keyword>
<name>A0A1I7ZF80_9BILA</name>
<dbReference type="WBParaSite" id="L893_g258.t1">
    <property type="protein sequence ID" value="L893_g258.t1"/>
    <property type="gene ID" value="L893_g258"/>
</dbReference>
<dbReference type="Proteomes" id="UP000095287">
    <property type="component" value="Unplaced"/>
</dbReference>
<evidence type="ECO:0000256" key="1">
    <source>
        <dbReference type="SAM" id="Phobius"/>
    </source>
</evidence>